<feature type="region of interest" description="Disordered" evidence="1">
    <location>
        <begin position="72"/>
        <end position="99"/>
    </location>
</feature>
<evidence type="ECO:0000313" key="5">
    <source>
        <dbReference type="Proteomes" id="UP000619355"/>
    </source>
</evidence>
<protein>
    <recommendedName>
        <fullName evidence="3">Putative amidase domain-containing protein</fullName>
    </recommendedName>
</protein>
<organism evidence="4 5">
    <name type="scientific">Streptomyces capoamus</name>
    <dbReference type="NCBI Taxonomy" id="68183"/>
    <lineage>
        <taxon>Bacteria</taxon>
        <taxon>Bacillati</taxon>
        <taxon>Actinomycetota</taxon>
        <taxon>Actinomycetes</taxon>
        <taxon>Kitasatosporales</taxon>
        <taxon>Streptomycetaceae</taxon>
        <taxon>Streptomyces</taxon>
    </lineage>
</organism>
<dbReference type="AlphaFoldDB" id="A0A919KEJ4"/>
<evidence type="ECO:0000256" key="2">
    <source>
        <dbReference type="SAM" id="SignalP"/>
    </source>
</evidence>
<sequence>MKSRRLSRGRRRTAIVTAAAASVVAGVALVPNWSAGAAVTDDPTVDAATKATFQRLADAVFTDRTQALVDGTGKADTRHASGFSGSVRLSGGQTRQEKTALDTLRDRRSKLARLGETYHAGSTKVTLDATQVNGRRAKVAVTETTTLAYDKAPAKGPKSTGFQAHHELTFQADRHGTWQLTGIRDTDDGYLAVNQVAKPAVTSVKATGEDDGPPSAARSATTWPAPANAKNFSATGYDYKAMVAYAQKYWNNYNPAYPDFNGQGAGGDCTNFVSQALKAGGWKHVPGYTNDFHKWFGNSDIQSDSFVGVNEFSWFALSSKRATSLANVYQLDLGDVLQMDFNRDGSKDHSMIVTYRDRRGLPYVSYHSTNTYNRSVASLVASYPNAAFYAYRT</sequence>
<keyword evidence="2" id="KW-0732">Signal</keyword>
<dbReference type="PANTHER" id="PTHR40032:SF1">
    <property type="entry name" value="EXPORTED PROTEIN"/>
    <property type="match status" value="1"/>
</dbReference>
<name>A0A919KEJ4_9ACTN</name>
<dbReference type="InterPro" id="IPR006311">
    <property type="entry name" value="TAT_signal"/>
</dbReference>
<dbReference type="EMBL" id="BNBF01000023">
    <property type="protein sequence ID" value="GHG68119.1"/>
    <property type="molecule type" value="Genomic_DNA"/>
</dbReference>
<dbReference type="PANTHER" id="PTHR40032">
    <property type="entry name" value="EXPORTED PROTEIN-RELATED"/>
    <property type="match status" value="1"/>
</dbReference>
<accession>A0A919KEJ4</accession>
<gene>
    <name evidence="4" type="ORF">GCM10018980_61470</name>
</gene>
<feature type="chain" id="PRO_5037962287" description="Putative amidase domain-containing protein" evidence="2">
    <location>
        <begin position="38"/>
        <end position="393"/>
    </location>
</feature>
<evidence type="ECO:0000313" key="4">
    <source>
        <dbReference type="EMBL" id="GHG68119.1"/>
    </source>
</evidence>
<evidence type="ECO:0000256" key="1">
    <source>
        <dbReference type="SAM" id="MobiDB-lite"/>
    </source>
</evidence>
<dbReference type="Pfam" id="PF12671">
    <property type="entry name" value="Amidase_6"/>
    <property type="match status" value="1"/>
</dbReference>
<proteinExistence type="predicted"/>
<feature type="domain" description="Putative amidase" evidence="3">
    <location>
        <begin position="237"/>
        <end position="391"/>
    </location>
</feature>
<comment type="caution">
    <text evidence="4">The sequence shown here is derived from an EMBL/GenBank/DDBJ whole genome shotgun (WGS) entry which is preliminary data.</text>
</comment>
<dbReference type="Proteomes" id="UP000619355">
    <property type="component" value="Unassembled WGS sequence"/>
</dbReference>
<dbReference type="PROSITE" id="PS51318">
    <property type="entry name" value="TAT"/>
    <property type="match status" value="1"/>
</dbReference>
<dbReference type="InterPro" id="IPR024301">
    <property type="entry name" value="Amidase_6"/>
</dbReference>
<reference evidence="5" key="1">
    <citation type="journal article" date="2019" name="Int. J. Syst. Evol. Microbiol.">
        <title>The Global Catalogue of Microorganisms (GCM) 10K type strain sequencing project: providing services to taxonomists for standard genome sequencing and annotation.</title>
        <authorList>
            <consortium name="The Broad Institute Genomics Platform"/>
            <consortium name="The Broad Institute Genome Sequencing Center for Infectious Disease"/>
            <person name="Wu L."/>
            <person name="Ma J."/>
        </authorList>
    </citation>
    <scope>NUCLEOTIDE SEQUENCE [LARGE SCALE GENOMIC DNA]</scope>
    <source>
        <strain evidence="5">JCM 4253</strain>
    </source>
</reference>
<feature type="signal peptide" evidence="2">
    <location>
        <begin position="1"/>
        <end position="37"/>
    </location>
</feature>
<evidence type="ECO:0000259" key="3">
    <source>
        <dbReference type="Pfam" id="PF12671"/>
    </source>
</evidence>
<keyword evidence="5" id="KW-1185">Reference proteome</keyword>